<accession>A0A2L1UBX9</accession>
<evidence type="ECO:0000313" key="4">
    <source>
        <dbReference type="EMBL" id="QHZ50636.1"/>
    </source>
</evidence>
<dbReference type="EMBL" id="CP019717">
    <property type="protein sequence ID" value="QHZ50636.1"/>
    <property type="molecule type" value="Genomic_DNA"/>
</dbReference>
<name>A0A2L1UBX9_9BACL</name>
<dbReference type="Proteomes" id="UP000464330">
    <property type="component" value="Chromosome"/>
</dbReference>
<evidence type="ECO:0000313" key="5">
    <source>
        <dbReference type="Proteomes" id="UP000239833"/>
    </source>
</evidence>
<feature type="transmembrane region" description="Helical" evidence="2">
    <location>
        <begin position="24"/>
        <end position="45"/>
    </location>
</feature>
<dbReference type="RefSeq" id="WP_023485516.1">
    <property type="nucleotide sequence ID" value="NZ_CP019651.1"/>
</dbReference>
<dbReference type="InterPro" id="IPR014195">
    <property type="entry name" value="Spore_III_AG"/>
</dbReference>
<keyword evidence="2" id="KW-0472">Membrane</keyword>
<dbReference type="EMBL" id="CP019655">
    <property type="protein sequence ID" value="AVF25648.1"/>
    <property type="molecule type" value="Genomic_DNA"/>
</dbReference>
<dbReference type="GeneID" id="64218244"/>
<accession>A0A6C0QQV5</accession>
<reference evidence="5" key="1">
    <citation type="submission" date="2017-02" db="EMBL/GenBank/DDBJ databases">
        <title>Delineation of Paenibacillus larvae strains originating from foulbrood outbreaks.</title>
        <authorList>
            <person name="Beims H."/>
            <person name="Bunk B."/>
            <person name="Sproeer C."/>
            <person name="Mohr K.I."/>
            <person name="Pradella S."/>
            <person name="Guenther G."/>
            <person name="Rohde M."/>
            <person name="von der Ohe W."/>
            <person name="Steinert M."/>
        </authorList>
    </citation>
    <scope>NUCLEOTIDE SEQUENCE [LARGE SCALE GENOMIC DNA]</scope>
    <source>
        <strain evidence="5">Eric_III</strain>
    </source>
</reference>
<feature type="region of interest" description="Disordered" evidence="1">
    <location>
        <begin position="118"/>
        <end position="139"/>
    </location>
</feature>
<evidence type="ECO:0000313" key="6">
    <source>
        <dbReference type="Proteomes" id="UP000464330"/>
    </source>
</evidence>
<evidence type="ECO:0000313" key="3">
    <source>
        <dbReference type="EMBL" id="AVF25648.1"/>
    </source>
</evidence>
<gene>
    <name evidence="3" type="primary">spoIIIAG</name>
    <name evidence="3" type="ORF">ERICIII_01459</name>
    <name evidence="4" type="ORF">ERICV_01477</name>
</gene>
<proteinExistence type="predicted"/>
<dbReference type="AlphaFoldDB" id="A0A2L1UBX9"/>
<evidence type="ECO:0000256" key="2">
    <source>
        <dbReference type="SAM" id="Phobius"/>
    </source>
</evidence>
<evidence type="ECO:0000256" key="1">
    <source>
        <dbReference type="SAM" id="MobiDB-lite"/>
    </source>
</evidence>
<dbReference type="NCBIfam" id="TIGR02830">
    <property type="entry name" value="spore_III_AG"/>
    <property type="match status" value="1"/>
</dbReference>
<keyword evidence="2" id="KW-0812">Transmembrane</keyword>
<accession>A0A8B6WV30</accession>
<dbReference type="Proteomes" id="UP000239833">
    <property type="component" value="Chromosome"/>
</dbReference>
<organism evidence="3 5">
    <name type="scientific">Paenibacillus larvae subsp. larvae</name>
    <dbReference type="NCBI Taxonomy" id="147375"/>
    <lineage>
        <taxon>Bacteria</taxon>
        <taxon>Bacillati</taxon>
        <taxon>Bacillota</taxon>
        <taxon>Bacilli</taxon>
        <taxon>Bacillales</taxon>
        <taxon>Paenibacillaceae</taxon>
        <taxon>Paenibacillus</taxon>
    </lineage>
</organism>
<keyword evidence="2" id="KW-1133">Transmembrane helix</keyword>
<dbReference type="STRING" id="147375.BXP28_00590"/>
<reference evidence="3 6" key="2">
    <citation type="journal article" date="2020" name="Int. J. Med. Microbiol.">
        <title>Discovery of Paenibacillus larvae ERIC V: Phenotypic and genomic comparison to genotypes ERIC I-IV reveal different inventories of virulence factors which correlate with epidemiological prevalences of American Foulbrood.</title>
        <authorList>
            <person name="Beims H."/>
            <person name="Bunk B."/>
            <person name="Erler S."/>
            <person name="Mohr K.I."/>
            <person name="Sproer C."/>
            <person name="Pradella S."/>
            <person name="Gunther G."/>
            <person name="Rohde M."/>
            <person name="von der Ohe W."/>
            <person name="Steinert M."/>
        </authorList>
    </citation>
    <scope>NUCLEOTIDE SEQUENCE</scope>
    <source>
        <strain evidence="3">Eric_III</strain>
        <strain evidence="4">Eric_V</strain>
    </source>
</reference>
<protein>
    <submittedName>
        <fullName evidence="3">Stage III sporulation protein AG</fullName>
    </submittedName>
</protein>
<sequence length="213" mass="23782">MGKFKQWFDNWLGGGEKGTKKSHLTLMILVAVLVGAALMILSSFMNVKDISHYNEGRGSPKEEVSQQVFSGKENKEKNGFREYEEAFESRLKELLKKIAGVGEPEVMVNIESTEETVVERNAKESHQTTSEKDTNGVSRNISEITRDGQVVLYQVSGDQKPLVLKYIKPKIRGVLVVAKGAENMTVKRMISEAVERSLDVPAQKISILPKKQS</sequence>
<feature type="compositionally biased region" description="Basic and acidic residues" evidence="1">
    <location>
        <begin position="118"/>
        <end position="134"/>
    </location>
</feature>